<sequence>MSIQRALKIHNQDKWTWLYIAFIILFVSFLFGLTIAVFIPGDDKIMITGFSYIFVYMFVMGVTGFSQTFAYAMGMSVRRTDYWMSMAIMGLRSSLLFTIIFVFLALIENWTNGWGNQLIFFHFPYLNDGNIFKQFIVYFMGFANFFFLGLLISIFAKRYTLKGLLILGLAFLFSITLAVLLITYFEVWMDLFQWFVQHTAFQLSIWFIPLTLFYMTASFLIIRKTAV</sequence>
<proteinExistence type="predicted"/>
<name>A0A178A2D3_9BACI</name>
<feature type="transmembrane region" description="Helical" evidence="1">
    <location>
        <begin position="205"/>
        <end position="222"/>
    </location>
</feature>
<protein>
    <submittedName>
        <fullName evidence="2">Uncharacterized protein</fullName>
    </submittedName>
</protein>
<comment type="caution">
    <text evidence="2">The sequence shown here is derived from an EMBL/GenBank/DDBJ whole genome shotgun (WGS) entry which is preliminary data.</text>
</comment>
<reference evidence="2 3" key="1">
    <citation type="submission" date="2015-05" db="EMBL/GenBank/DDBJ databases">
        <title>Comparison of genome.</title>
        <authorList>
            <person name="Zheng Z."/>
            <person name="Sun M."/>
        </authorList>
    </citation>
    <scope>NUCLEOTIDE SEQUENCE [LARGE SCALE GENOMIC DNA]</scope>
    <source>
        <strain evidence="2 3">G25-74</strain>
    </source>
</reference>
<keyword evidence="1" id="KW-0812">Transmembrane</keyword>
<dbReference type="OrthoDB" id="2663350at2"/>
<feature type="transmembrane region" description="Helical" evidence="1">
    <location>
        <begin position="163"/>
        <end position="185"/>
    </location>
</feature>
<dbReference type="Proteomes" id="UP000077881">
    <property type="component" value="Unassembled WGS sequence"/>
</dbReference>
<accession>A0A178A2D3</accession>
<keyword evidence="1" id="KW-1133">Transmembrane helix</keyword>
<dbReference type="AlphaFoldDB" id="A0A178A2D3"/>
<feature type="transmembrane region" description="Helical" evidence="1">
    <location>
        <begin position="135"/>
        <end position="156"/>
    </location>
</feature>
<dbReference type="RefSeq" id="WP_057988387.1">
    <property type="nucleotide sequence ID" value="NZ_JAGGKH010000003.1"/>
</dbReference>
<evidence type="ECO:0000313" key="3">
    <source>
        <dbReference type="Proteomes" id="UP000077881"/>
    </source>
</evidence>
<feature type="transmembrane region" description="Helical" evidence="1">
    <location>
        <begin position="82"/>
        <end position="107"/>
    </location>
</feature>
<gene>
    <name evidence="2" type="ORF">ABB05_05985</name>
</gene>
<dbReference type="PATRIC" id="fig|217031.6.peg.1293"/>
<evidence type="ECO:0000256" key="1">
    <source>
        <dbReference type="SAM" id="Phobius"/>
    </source>
</evidence>
<keyword evidence="1" id="KW-0472">Membrane</keyword>
<keyword evidence="3" id="KW-1185">Reference proteome</keyword>
<feature type="transmembrane region" description="Helical" evidence="1">
    <location>
        <begin position="16"/>
        <end position="39"/>
    </location>
</feature>
<dbReference type="STRING" id="217031.ABB05_05985"/>
<organism evidence="2 3">
    <name type="scientific">Lederbergia galactosidilytica</name>
    <dbReference type="NCBI Taxonomy" id="217031"/>
    <lineage>
        <taxon>Bacteria</taxon>
        <taxon>Bacillati</taxon>
        <taxon>Bacillota</taxon>
        <taxon>Bacilli</taxon>
        <taxon>Bacillales</taxon>
        <taxon>Bacillaceae</taxon>
        <taxon>Lederbergia</taxon>
    </lineage>
</organism>
<evidence type="ECO:0000313" key="2">
    <source>
        <dbReference type="EMBL" id="OAK73969.1"/>
    </source>
</evidence>
<dbReference type="EMBL" id="LDJR01000028">
    <property type="protein sequence ID" value="OAK73969.1"/>
    <property type="molecule type" value="Genomic_DNA"/>
</dbReference>
<feature type="transmembrane region" description="Helical" evidence="1">
    <location>
        <begin position="45"/>
        <end position="70"/>
    </location>
</feature>